<evidence type="ECO:0000313" key="2">
    <source>
        <dbReference type="EMBL" id="CAJ2509461.1"/>
    </source>
</evidence>
<dbReference type="EMBL" id="CAUWAG010000012">
    <property type="protein sequence ID" value="CAJ2509461.1"/>
    <property type="molecule type" value="Genomic_DNA"/>
</dbReference>
<feature type="compositionally biased region" description="Low complexity" evidence="1">
    <location>
        <begin position="66"/>
        <end position="82"/>
    </location>
</feature>
<protein>
    <submittedName>
        <fullName evidence="2">Uu.00g144870.m01.CDS01</fullName>
    </submittedName>
</protein>
<dbReference type="AlphaFoldDB" id="A0AAI8VQX0"/>
<reference evidence="2" key="1">
    <citation type="submission" date="2023-10" db="EMBL/GenBank/DDBJ databases">
        <authorList>
            <person name="Hackl T."/>
        </authorList>
    </citation>
    <scope>NUCLEOTIDE SEQUENCE</scope>
</reference>
<feature type="region of interest" description="Disordered" evidence="1">
    <location>
        <begin position="66"/>
        <end position="131"/>
    </location>
</feature>
<keyword evidence="3" id="KW-1185">Reference proteome</keyword>
<name>A0AAI8VQX0_9PEZI</name>
<comment type="caution">
    <text evidence="2">The sequence shown here is derived from an EMBL/GenBank/DDBJ whole genome shotgun (WGS) entry which is preliminary data.</text>
</comment>
<feature type="compositionally biased region" description="Low complexity" evidence="1">
    <location>
        <begin position="99"/>
        <end position="118"/>
    </location>
</feature>
<evidence type="ECO:0000256" key="1">
    <source>
        <dbReference type="SAM" id="MobiDB-lite"/>
    </source>
</evidence>
<evidence type="ECO:0000313" key="3">
    <source>
        <dbReference type="Proteomes" id="UP001295740"/>
    </source>
</evidence>
<feature type="region of interest" description="Disordered" evidence="1">
    <location>
        <begin position="176"/>
        <end position="206"/>
    </location>
</feature>
<proteinExistence type="predicted"/>
<sequence length="206" mass="21434">MLDASTACDAFDVKADDGADGKININISGNEYVDSKIHSRNGDINSNFNGGDGNINSNINRGDGDININSNIDGGDGSNLSSRNEPDSDLETASSGFISTSMPTSTPALLSSSTPTFTGVPSPTPSPRGGLSTSNAVTLRFWLPATLAGVIATWITPKAWWRCRQRAGAGTVLIFGDDGHGDDKETGSLRPWGSAKSLSGRKKTVA</sequence>
<gene>
    <name evidence="2" type="ORF">KHLLAP_LOCUS9929</name>
</gene>
<organism evidence="2 3">
    <name type="scientific">Anthostomella pinea</name>
    <dbReference type="NCBI Taxonomy" id="933095"/>
    <lineage>
        <taxon>Eukaryota</taxon>
        <taxon>Fungi</taxon>
        <taxon>Dikarya</taxon>
        <taxon>Ascomycota</taxon>
        <taxon>Pezizomycotina</taxon>
        <taxon>Sordariomycetes</taxon>
        <taxon>Xylariomycetidae</taxon>
        <taxon>Xylariales</taxon>
        <taxon>Xylariaceae</taxon>
        <taxon>Anthostomella</taxon>
    </lineage>
</organism>
<feature type="compositionally biased region" description="Basic and acidic residues" evidence="1">
    <location>
        <begin position="177"/>
        <end position="187"/>
    </location>
</feature>
<accession>A0AAI8VQX0</accession>
<dbReference type="Proteomes" id="UP001295740">
    <property type="component" value="Unassembled WGS sequence"/>
</dbReference>